<evidence type="ECO:0000256" key="2">
    <source>
        <dbReference type="ARBA" id="ARBA00004728"/>
    </source>
</evidence>
<evidence type="ECO:0000256" key="9">
    <source>
        <dbReference type="RuleBase" id="RU361267"/>
    </source>
</evidence>
<sequence length="248" mass="27669">MIAIVRLILMGIFILLSSVVVLFVCLLRPRNAMNVHFAAQLYSKISWLLGVKIIITGRENISSGSCVYVANHQSNYDIFFLTAAVPPGAVSIGKKSILFFPFFGLIFWLSGNIFIERGNKIKAMQALQKTKEKILRENMSVWLFPEGTRNYGKGLKPFKSGAFHLARNAGLCLVPVSVSNYYGCFKLNRINNGKIIIRFLPPVPKETIATQPVRDVVAAVYEKMNTEIAALDKELSMSGDQVSRQEGY</sequence>
<evidence type="ECO:0000256" key="6">
    <source>
        <dbReference type="ARBA" id="ARBA00016139"/>
    </source>
</evidence>
<evidence type="ECO:0000256" key="4">
    <source>
        <dbReference type="ARBA" id="ARBA00008655"/>
    </source>
</evidence>
<evidence type="ECO:0000256" key="1">
    <source>
        <dbReference type="ARBA" id="ARBA00001141"/>
    </source>
</evidence>
<keyword evidence="9" id="KW-0444">Lipid biosynthesis</keyword>
<dbReference type="GO" id="GO:0005886">
    <property type="term" value="C:plasma membrane"/>
    <property type="evidence" value="ECO:0007669"/>
    <property type="project" value="TreeGrafter"/>
</dbReference>
<dbReference type="AlphaFoldDB" id="A0A6M8UHW8"/>
<feature type="transmembrane region" description="Helical" evidence="10">
    <location>
        <begin position="7"/>
        <end position="29"/>
    </location>
</feature>
<keyword evidence="9" id="KW-0443">Lipid metabolism</keyword>
<dbReference type="Proteomes" id="UP000505325">
    <property type="component" value="Chromosome"/>
</dbReference>
<dbReference type="CDD" id="cd07989">
    <property type="entry name" value="LPLAT_AGPAT-like"/>
    <property type="match status" value="1"/>
</dbReference>
<comment type="pathway">
    <text evidence="3">Lipid metabolism.</text>
</comment>
<reference evidence="12 13" key="1">
    <citation type="submission" date="2020-06" db="EMBL/GenBank/DDBJ databases">
        <title>Genome sequence of Paramixta manurensis strain PD-1.</title>
        <authorList>
            <person name="Lee C.W."/>
            <person name="Kim J."/>
        </authorList>
    </citation>
    <scope>NUCLEOTIDE SEQUENCE [LARGE SCALE GENOMIC DNA]</scope>
    <source>
        <strain evidence="12 13">PD-1</strain>
    </source>
</reference>
<keyword evidence="8 9" id="KW-0012">Acyltransferase</keyword>
<dbReference type="InterPro" id="IPR002123">
    <property type="entry name" value="Plipid/glycerol_acylTrfase"/>
</dbReference>
<keyword evidence="13" id="KW-1185">Reference proteome</keyword>
<evidence type="ECO:0000256" key="8">
    <source>
        <dbReference type="ARBA" id="ARBA00023315"/>
    </source>
</evidence>
<dbReference type="UniPathway" id="UPA00557">
    <property type="reaction ID" value="UER00613"/>
</dbReference>
<keyword evidence="10" id="KW-0472">Membrane</keyword>
<keyword evidence="9" id="KW-1208">Phospholipid metabolism</keyword>
<evidence type="ECO:0000256" key="7">
    <source>
        <dbReference type="ARBA" id="ARBA00022679"/>
    </source>
</evidence>
<comment type="domain">
    <text evidence="9">The HXXXXD motif is essential for acyltransferase activity and may constitute the binding site for the phosphate moiety of the glycerol-3-phosphate.</text>
</comment>
<dbReference type="SMART" id="SM00563">
    <property type="entry name" value="PlsC"/>
    <property type="match status" value="1"/>
</dbReference>
<feature type="domain" description="Phospholipid/glycerol acyltransferase" evidence="11">
    <location>
        <begin position="66"/>
        <end position="181"/>
    </location>
</feature>
<keyword evidence="10" id="KW-0812">Transmembrane</keyword>
<dbReference type="GO" id="GO:0006654">
    <property type="term" value="P:phosphatidic acid biosynthetic process"/>
    <property type="evidence" value="ECO:0007669"/>
    <property type="project" value="TreeGrafter"/>
</dbReference>
<dbReference type="PANTHER" id="PTHR10434">
    <property type="entry name" value="1-ACYL-SN-GLYCEROL-3-PHOSPHATE ACYLTRANSFERASE"/>
    <property type="match status" value="1"/>
</dbReference>
<dbReference type="KEGG" id="pmak:PMPD1_0129"/>
<evidence type="ECO:0000313" key="12">
    <source>
        <dbReference type="EMBL" id="QKJ85113.1"/>
    </source>
</evidence>
<dbReference type="EC" id="2.3.1.51" evidence="5 9"/>
<keyword evidence="9" id="KW-0594">Phospholipid biosynthesis</keyword>
<comment type="catalytic activity">
    <reaction evidence="1 9">
        <text>a 1-acyl-sn-glycero-3-phosphate + an acyl-CoA = a 1,2-diacyl-sn-glycero-3-phosphate + CoA</text>
        <dbReference type="Rhea" id="RHEA:19709"/>
        <dbReference type="ChEBI" id="CHEBI:57287"/>
        <dbReference type="ChEBI" id="CHEBI:57970"/>
        <dbReference type="ChEBI" id="CHEBI:58342"/>
        <dbReference type="ChEBI" id="CHEBI:58608"/>
        <dbReference type="EC" id="2.3.1.51"/>
    </reaction>
</comment>
<dbReference type="PANTHER" id="PTHR10434:SF11">
    <property type="entry name" value="1-ACYL-SN-GLYCEROL-3-PHOSPHATE ACYLTRANSFERASE"/>
    <property type="match status" value="1"/>
</dbReference>
<keyword evidence="7 9" id="KW-0808">Transferase</keyword>
<comment type="pathway">
    <text evidence="2">Phospholipid metabolism; CDP-diacylglycerol biosynthesis; CDP-diacylglycerol from sn-glycerol 3-phosphate: step 2/3.</text>
</comment>
<comment type="similarity">
    <text evidence="4 9">Belongs to the 1-acyl-sn-glycerol-3-phosphate acyltransferase family.</text>
</comment>
<evidence type="ECO:0000259" key="11">
    <source>
        <dbReference type="SMART" id="SM00563"/>
    </source>
</evidence>
<proteinExistence type="inferred from homology"/>
<dbReference type="GO" id="GO:0003841">
    <property type="term" value="F:1-acylglycerol-3-phosphate O-acyltransferase activity"/>
    <property type="evidence" value="ECO:0007669"/>
    <property type="project" value="UniProtKB-UniRule"/>
</dbReference>
<dbReference type="NCBIfam" id="TIGR00530">
    <property type="entry name" value="AGP_acyltrn"/>
    <property type="match status" value="1"/>
</dbReference>
<keyword evidence="10" id="KW-1133">Transmembrane helix</keyword>
<name>A0A6M8UHW8_9GAMM</name>
<gene>
    <name evidence="12" type="ORF">PMPD1_0129</name>
</gene>
<accession>A0A6M8UHW8</accession>
<evidence type="ECO:0000256" key="3">
    <source>
        <dbReference type="ARBA" id="ARBA00005189"/>
    </source>
</evidence>
<feature type="transmembrane region" description="Helical" evidence="10">
    <location>
        <begin position="97"/>
        <end position="115"/>
    </location>
</feature>
<organism evidence="12 13">
    <name type="scientific">Paramixta manurensis</name>
    <dbReference type="NCBI Taxonomy" id="2740817"/>
    <lineage>
        <taxon>Bacteria</taxon>
        <taxon>Pseudomonadati</taxon>
        <taxon>Pseudomonadota</taxon>
        <taxon>Gammaproteobacteria</taxon>
        <taxon>Enterobacterales</taxon>
        <taxon>Erwiniaceae</taxon>
        <taxon>Paramixta</taxon>
    </lineage>
</organism>
<dbReference type="RefSeq" id="WP_173632235.1">
    <property type="nucleotide sequence ID" value="NZ_CP054212.1"/>
</dbReference>
<dbReference type="SUPFAM" id="SSF69593">
    <property type="entry name" value="Glycerol-3-phosphate (1)-acyltransferase"/>
    <property type="match status" value="1"/>
</dbReference>
<dbReference type="EMBL" id="CP054212">
    <property type="protein sequence ID" value="QKJ85113.1"/>
    <property type="molecule type" value="Genomic_DNA"/>
</dbReference>
<evidence type="ECO:0000256" key="10">
    <source>
        <dbReference type="SAM" id="Phobius"/>
    </source>
</evidence>
<dbReference type="Pfam" id="PF01553">
    <property type="entry name" value="Acyltransferase"/>
    <property type="match status" value="1"/>
</dbReference>
<evidence type="ECO:0000256" key="5">
    <source>
        <dbReference type="ARBA" id="ARBA00013211"/>
    </source>
</evidence>
<dbReference type="GO" id="GO:0016024">
    <property type="term" value="P:CDP-diacylglycerol biosynthetic process"/>
    <property type="evidence" value="ECO:0007669"/>
    <property type="project" value="UniProtKB-UniPathway"/>
</dbReference>
<protein>
    <recommendedName>
        <fullName evidence="6 9">1-acyl-sn-glycerol-3-phosphate acyltransferase</fullName>
        <ecNumber evidence="5 9">2.3.1.51</ecNumber>
    </recommendedName>
</protein>
<evidence type="ECO:0000313" key="13">
    <source>
        <dbReference type="Proteomes" id="UP000505325"/>
    </source>
</evidence>
<dbReference type="InterPro" id="IPR004552">
    <property type="entry name" value="AGP_acyltrans"/>
</dbReference>